<feature type="region of interest" description="Disordered" evidence="1">
    <location>
        <begin position="211"/>
        <end position="231"/>
    </location>
</feature>
<protein>
    <recommendedName>
        <fullName evidence="2">Reverse transcriptase Ty1/copia-type domain-containing protein</fullName>
    </recommendedName>
</protein>
<organism evidence="3 4">
    <name type="scientific">Thalassiosira oceanica</name>
    <name type="common">Marine diatom</name>
    <dbReference type="NCBI Taxonomy" id="159749"/>
    <lineage>
        <taxon>Eukaryota</taxon>
        <taxon>Sar</taxon>
        <taxon>Stramenopiles</taxon>
        <taxon>Ochrophyta</taxon>
        <taxon>Bacillariophyta</taxon>
        <taxon>Coscinodiscophyceae</taxon>
        <taxon>Thalassiosirophycidae</taxon>
        <taxon>Thalassiosirales</taxon>
        <taxon>Thalassiosiraceae</taxon>
        <taxon>Thalassiosira</taxon>
    </lineage>
</organism>
<feature type="compositionally biased region" description="Polar residues" evidence="1">
    <location>
        <begin position="1213"/>
        <end position="1227"/>
    </location>
</feature>
<feature type="compositionally biased region" description="Basic and acidic residues" evidence="1">
    <location>
        <begin position="211"/>
        <end position="224"/>
    </location>
</feature>
<feature type="compositionally biased region" description="Basic and acidic residues" evidence="1">
    <location>
        <begin position="1193"/>
        <end position="1202"/>
    </location>
</feature>
<dbReference type="InterPro" id="IPR043502">
    <property type="entry name" value="DNA/RNA_pol_sf"/>
</dbReference>
<feature type="compositionally biased region" description="Polar residues" evidence="1">
    <location>
        <begin position="1155"/>
        <end position="1165"/>
    </location>
</feature>
<feature type="region of interest" description="Disordered" evidence="1">
    <location>
        <begin position="1"/>
        <end position="29"/>
    </location>
</feature>
<feature type="region of interest" description="Disordered" evidence="1">
    <location>
        <begin position="1084"/>
        <end position="1250"/>
    </location>
</feature>
<accession>K0SJ68</accession>
<dbReference type="Pfam" id="PF07727">
    <property type="entry name" value="RVT_2"/>
    <property type="match status" value="1"/>
</dbReference>
<dbReference type="InterPro" id="IPR036397">
    <property type="entry name" value="RNaseH_sf"/>
</dbReference>
<dbReference type="SUPFAM" id="SSF56672">
    <property type="entry name" value="DNA/RNA polymerases"/>
    <property type="match status" value="1"/>
</dbReference>
<sequence length="1766" mass="198679">MSDHPGRALQITHLGGASNSNGNEPSAGLHAVPKKMKSAFKAITSLSDDVLEAEAKDDPDPAGAQKRRELVTTWKKSDCLEGGGVIEVIGNQALTTMSSVWSAVSSLWGGGVPSCGLGPLRLCLFGVEAQFSTGGWNSIFVIGLLLFGCIRAGLHLFGFTHPNRYSPQKKRKKKRGKRNWRNREKKFHRRRLHVNLVKRCRRRVGNRPPRLDGSRFRSPRDTKHARWKRRDARQRTHLEKALLAKELWEFCGSPRPNPTHVDAPVWEPLLNWFCFESDFADDFPAYGRMSNVLDAEERTKWKEYLDEFIATEDHVENVKRLEARAKRARDSMQGNRGSKTRSGRRHTCPGISFWKRMLSYWRCSRQTTVVGRLALATGSAYIGLLEGRSFNYFGASTQLGRTYRVSFADDARYRAVSMVFDTGASNGLTPFRRDFVDYVEMELKVKDVSSTQTVIGIGTTLYKFVDTMGRPVFVPCISYHLPTTDVRLFSPQAHHQIWKPSESHLTDDGTRVVFTDRGVTIDIPIDRAAGNIPLVYNCSTTREEQRRYGPMVLESLPRCPEHHFFADDEDPEGAYAFVNPSTRRTSSLGKFGGQRSKPRLSKFGGKASRVSTPKRHPKFDRPKLDLDISNASFTLPDPDPPDASDIAAEFGAMLEHRGLNAQVIAEENSNLTTGQKELLLWEMRLGIGMQRIQRLMRPRKLKEPDGTTYELPPVIPTKHNAHSCDIPVSCCTQMSSGRRKSTGARISKVRPPRDENDEILRRPDLSVGDVVSCDQYVCSQVGRLELGFGREGDKRSYTGGTLYVESVSGFIWNQNQVSLGAAESLLGKEAFETWLHRNSGQKVNHYHSDNGIFASKEWRDNCATKFQTQSFSGVNAQHMNGKAERSIGLIMNMARTFLINVSLSWTGHGVNSTRLWPLAVNHAVWIYNRLPDPVTGITPLERVTGMMSDHRDLQRTHVWGCPVFVLADKLANGQKLPKFDRRKRRGQFMGFSPQHSSKVALVRNLSTGHISPVWDVVFDDKFTTVFHSKFEKGFDEVIEDLLPTGYESYESELDDVDAEFFSSPPLHQCWLTEDELQQRKQLIEESHSRRKEREKIVVSPMEIDPQCIVDQTPVDITPPSNANVIPDDSDSDCSEDDSSSVSSSESEGGDVGNDVDNQSTSTNVGASGGDGSPSSPDSSTEAPEGDGGSAPEANRRLQRELGSDPAWDGPSFQRPTASSRSRGSTIENGRRRSQRNRKRDGERRVLRDRHSRRLAAEGAGSDDQRLATLRKKLRDKLRFEERMRLSPDQFMLSSTQKDKRAYAPASVQMCRRAHAGRTHKQRLGSLQRYGTSILTSGDNSFLGTNMVPPPRENQNAKTPGLVDVLNSPLARYIEFAANECGYGEPEIRDLLVNTVHPLFLKAKAAASAHDNPTWWQAMSSEHADDFWEAAKTEIRTLEEMDAWRVVDRTPDMNVIGGTWAFKIKRFPDGWIKKFKARFCARGDQQLEGVDFFETYAPVVQWSTVRLMLILEILLKLKSKQGDITAAFLHADIPENENVYVEMPKGFEQKGKVLKLKKTLYGLRQSPRAFWQYLTEKLEANGMKQSELDPCLFIGEKVICIVYVDDLLFWARDDSDINDLAFGLRDLGVDLEEEHDAAGFLGVSLIPDPVTNKLEMRQDGLIERCIEAVGLDNATTRDTPCRPGIPLTRDDEGEPALGDFNYASVVGMLMYLAGHTRPDIAYAVNCCARYMFNPKRSHEEAVKRIVRYLKATKDRGMIFDPTEDFAL</sequence>
<dbReference type="SUPFAM" id="SSF53098">
    <property type="entry name" value="Ribonuclease H-like"/>
    <property type="match status" value="1"/>
</dbReference>
<reference evidence="3 4" key="1">
    <citation type="journal article" date="2012" name="Genome Biol.">
        <title>Genome and low-iron response of an oceanic diatom adapted to chronic iron limitation.</title>
        <authorList>
            <person name="Lommer M."/>
            <person name="Specht M."/>
            <person name="Roy A.S."/>
            <person name="Kraemer L."/>
            <person name="Andreson R."/>
            <person name="Gutowska M.A."/>
            <person name="Wolf J."/>
            <person name="Bergner S.V."/>
            <person name="Schilhabel M.B."/>
            <person name="Klostermeier U.C."/>
            <person name="Beiko R.G."/>
            <person name="Rosenstiel P."/>
            <person name="Hippler M."/>
            <person name="Laroche J."/>
        </authorList>
    </citation>
    <scope>NUCLEOTIDE SEQUENCE [LARGE SCALE GENOMIC DNA]</scope>
    <source>
        <strain evidence="3 4">CCMP1005</strain>
    </source>
</reference>
<dbReference type="PANTHER" id="PTHR11439:SF483">
    <property type="entry name" value="PEPTIDE SYNTHASE GLIP-LIKE, PUTATIVE (AFU_ORTHOLOGUE AFUA_3G12920)-RELATED"/>
    <property type="match status" value="1"/>
</dbReference>
<evidence type="ECO:0000256" key="1">
    <source>
        <dbReference type="SAM" id="MobiDB-lite"/>
    </source>
</evidence>
<feature type="compositionally biased region" description="Basic and acidic residues" evidence="1">
    <location>
        <begin position="1084"/>
        <end position="1096"/>
    </location>
</feature>
<gene>
    <name evidence="3" type="ORF">THAOC_12847</name>
</gene>
<feature type="compositionally biased region" description="Acidic residues" evidence="1">
    <location>
        <begin position="1127"/>
        <end position="1138"/>
    </location>
</feature>
<dbReference type="OrthoDB" id="47219at2759"/>
<dbReference type="eggNOG" id="KOG0017">
    <property type="taxonomic scope" value="Eukaryota"/>
</dbReference>
<evidence type="ECO:0000313" key="3">
    <source>
        <dbReference type="EMBL" id="EJK66248.1"/>
    </source>
</evidence>
<dbReference type="Proteomes" id="UP000266841">
    <property type="component" value="Unassembled WGS sequence"/>
</dbReference>
<dbReference type="PANTHER" id="PTHR11439">
    <property type="entry name" value="GAG-POL-RELATED RETROTRANSPOSON"/>
    <property type="match status" value="1"/>
</dbReference>
<dbReference type="Gene3D" id="3.30.420.10">
    <property type="entry name" value="Ribonuclease H-like superfamily/Ribonuclease H"/>
    <property type="match status" value="1"/>
</dbReference>
<dbReference type="InterPro" id="IPR012337">
    <property type="entry name" value="RNaseH-like_sf"/>
</dbReference>
<keyword evidence="4" id="KW-1185">Reference proteome</keyword>
<dbReference type="GO" id="GO:0003676">
    <property type="term" value="F:nucleic acid binding"/>
    <property type="evidence" value="ECO:0007669"/>
    <property type="project" value="InterPro"/>
</dbReference>
<evidence type="ECO:0000313" key="4">
    <source>
        <dbReference type="Proteomes" id="UP000266841"/>
    </source>
</evidence>
<feature type="region of interest" description="Disordered" evidence="1">
    <location>
        <begin position="586"/>
        <end position="623"/>
    </location>
</feature>
<dbReference type="InterPro" id="IPR013103">
    <property type="entry name" value="RVT_2"/>
</dbReference>
<proteinExistence type="predicted"/>
<feature type="domain" description="Reverse transcriptase Ty1/copia-type" evidence="2">
    <location>
        <begin position="1441"/>
        <end position="1680"/>
    </location>
</feature>
<dbReference type="EMBL" id="AGNL01015154">
    <property type="protein sequence ID" value="EJK66248.1"/>
    <property type="molecule type" value="Genomic_DNA"/>
</dbReference>
<evidence type="ECO:0000259" key="2">
    <source>
        <dbReference type="Pfam" id="PF07727"/>
    </source>
</evidence>
<comment type="caution">
    <text evidence="3">The sequence shown here is derived from an EMBL/GenBank/DDBJ whole genome shotgun (WGS) entry which is preliminary data.</text>
</comment>
<name>K0SJ68_THAOC</name>
<feature type="non-terminal residue" evidence="3">
    <location>
        <position position="1766"/>
    </location>
</feature>